<dbReference type="WBParaSite" id="SBAD_0000061001-mRNA-1">
    <property type="protein sequence ID" value="SBAD_0000061001-mRNA-1"/>
    <property type="gene ID" value="SBAD_0000061001"/>
</dbReference>
<name>A0A183IAE4_9BILA</name>
<dbReference type="AlphaFoldDB" id="A0A183IAE4"/>
<dbReference type="SUPFAM" id="SSF54648">
    <property type="entry name" value="DLC"/>
    <property type="match status" value="1"/>
</dbReference>
<dbReference type="Pfam" id="PF01221">
    <property type="entry name" value="Dynein_light"/>
    <property type="match status" value="1"/>
</dbReference>
<dbReference type="Gene3D" id="3.30.740.10">
    <property type="entry name" value="Protein Inhibitor Of Neuronal Nitric Oxide Synthase"/>
    <property type="match status" value="1"/>
</dbReference>
<protein>
    <submittedName>
        <fullName evidence="3">Dynein light chain</fullName>
    </submittedName>
</protein>
<gene>
    <name evidence="1" type="ORF">SBAD_LOCUS588</name>
</gene>
<dbReference type="InterPro" id="IPR037177">
    <property type="entry name" value="DLC_sf"/>
</dbReference>
<evidence type="ECO:0000313" key="2">
    <source>
        <dbReference type="Proteomes" id="UP000270296"/>
    </source>
</evidence>
<sequence>MDRLISGRITELEIKHSNMPPYIQRAMILVALEVAEADMPKEWIAETLANRIESTFGGTWVCLVRTNSDTYIAHGDGYYFSFVMNGILFDIYELYVH</sequence>
<dbReference type="GO" id="GO:0007017">
    <property type="term" value="P:microtubule-based process"/>
    <property type="evidence" value="ECO:0007669"/>
    <property type="project" value="InterPro"/>
</dbReference>
<reference evidence="1 2" key="2">
    <citation type="submission" date="2018-11" db="EMBL/GenBank/DDBJ databases">
        <authorList>
            <consortium name="Pathogen Informatics"/>
        </authorList>
    </citation>
    <scope>NUCLEOTIDE SEQUENCE [LARGE SCALE GENOMIC DNA]</scope>
</reference>
<dbReference type="Proteomes" id="UP000270296">
    <property type="component" value="Unassembled WGS sequence"/>
</dbReference>
<keyword evidence="2" id="KW-1185">Reference proteome</keyword>
<dbReference type="GO" id="GO:0030286">
    <property type="term" value="C:dynein complex"/>
    <property type="evidence" value="ECO:0007669"/>
    <property type="project" value="InterPro"/>
</dbReference>
<organism evidence="3">
    <name type="scientific">Soboliphyme baturini</name>
    <dbReference type="NCBI Taxonomy" id="241478"/>
    <lineage>
        <taxon>Eukaryota</taxon>
        <taxon>Metazoa</taxon>
        <taxon>Ecdysozoa</taxon>
        <taxon>Nematoda</taxon>
        <taxon>Enoplea</taxon>
        <taxon>Dorylaimia</taxon>
        <taxon>Dioctophymatida</taxon>
        <taxon>Dioctophymatoidea</taxon>
        <taxon>Soboliphymatidae</taxon>
        <taxon>Soboliphyme</taxon>
    </lineage>
</organism>
<dbReference type="InterPro" id="IPR001372">
    <property type="entry name" value="Dynein_light_chain_typ-1/2"/>
</dbReference>
<dbReference type="EMBL" id="UZAM01002021">
    <property type="protein sequence ID" value="VDO85466.1"/>
    <property type="molecule type" value="Genomic_DNA"/>
</dbReference>
<proteinExistence type="predicted"/>
<evidence type="ECO:0000313" key="3">
    <source>
        <dbReference type="WBParaSite" id="SBAD_0000061001-mRNA-1"/>
    </source>
</evidence>
<reference evidence="3" key="1">
    <citation type="submission" date="2016-06" db="UniProtKB">
        <authorList>
            <consortium name="WormBaseParasite"/>
        </authorList>
    </citation>
    <scope>IDENTIFICATION</scope>
</reference>
<evidence type="ECO:0000313" key="1">
    <source>
        <dbReference type="EMBL" id="VDO85466.1"/>
    </source>
</evidence>
<accession>A0A183IAE4</accession>